<organism evidence="1 2">
    <name type="scientific">Lepidothrix coronata</name>
    <name type="common">blue-crowned manakin</name>
    <dbReference type="NCBI Taxonomy" id="321398"/>
    <lineage>
        <taxon>Eukaryota</taxon>
        <taxon>Metazoa</taxon>
        <taxon>Chordata</taxon>
        <taxon>Craniata</taxon>
        <taxon>Vertebrata</taxon>
        <taxon>Euteleostomi</taxon>
        <taxon>Archelosauria</taxon>
        <taxon>Archosauria</taxon>
        <taxon>Dinosauria</taxon>
        <taxon>Saurischia</taxon>
        <taxon>Theropoda</taxon>
        <taxon>Coelurosauria</taxon>
        <taxon>Aves</taxon>
        <taxon>Neognathae</taxon>
        <taxon>Neoaves</taxon>
        <taxon>Telluraves</taxon>
        <taxon>Australaves</taxon>
        <taxon>Passeriformes</taxon>
        <taxon>Pipridae</taxon>
        <taxon>Lepidothrix</taxon>
    </lineage>
</organism>
<reference evidence="2" key="1">
    <citation type="submission" date="2025-08" db="UniProtKB">
        <authorList>
            <consortium name="RefSeq"/>
        </authorList>
    </citation>
    <scope>IDENTIFICATION</scope>
</reference>
<dbReference type="AlphaFoldDB" id="A0A6J0GGA4"/>
<accession>A0A6J0GGA4</accession>
<sequence>MGTRSFADSQKLSQAQGWRNFCRTQCELWLETFWMSWEEGRPAATAQALTTTVPRSHFWFHARPEQCYLKVLWKTYIDLEIEQGEYKKTRNLYRKLL</sequence>
<dbReference type="GeneID" id="108492759"/>
<proteinExistence type="predicted"/>
<evidence type="ECO:0000313" key="2">
    <source>
        <dbReference type="RefSeq" id="XP_017660899.1"/>
    </source>
</evidence>
<evidence type="ECO:0000313" key="1">
    <source>
        <dbReference type="Proteomes" id="UP000504624"/>
    </source>
</evidence>
<gene>
    <name evidence="2" type="primary">LOC108492759</name>
</gene>
<keyword evidence="1" id="KW-1185">Reference proteome</keyword>
<dbReference type="Proteomes" id="UP000504624">
    <property type="component" value="Unplaced"/>
</dbReference>
<protein>
    <submittedName>
        <fullName evidence="2">Pre-mRNA-splicing factor clf-1-like</fullName>
    </submittedName>
</protein>
<dbReference type="RefSeq" id="XP_017660899.1">
    <property type="nucleotide sequence ID" value="XM_017805410.1"/>
</dbReference>
<name>A0A6J0GGA4_9PASS</name>